<keyword evidence="2" id="KW-1185">Reference proteome</keyword>
<evidence type="ECO:0000313" key="1">
    <source>
        <dbReference type="EMBL" id="VEL19871.1"/>
    </source>
</evidence>
<evidence type="ECO:0000313" key="2">
    <source>
        <dbReference type="Proteomes" id="UP000784294"/>
    </source>
</evidence>
<dbReference type="Proteomes" id="UP000784294">
    <property type="component" value="Unassembled WGS sequence"/>
</dbReference>
<name>A0A3S5ABU0_9PLAT</name>
<comment type="caution">
    <text evidence="1">The sequence shown here is derived from an EMBL/GenBank/DDBJ whole genome shotgun (WGS) entry which is preliminary data.</text>
</comment>
<dbReference type="EMBL" id="CAAALY010043677">
    <property type="protein sequence ID" value="VEL19871.1"/>
    <property type="molecule type" value="Genomic_DNA"/>
</dbReference>
<protein>
    <submittedName>
        <fullName evidence="1">Uncharacterized protein</fullName>
    </submittedName>
</protein>
<dbReference type="AlphaFoldDB" id="A0A3S5ABU0"/>
<reference evidence="1" key="1">
    <citation type="submission" date="2018-11" db="EMBL/GenBank/DDBJ databases">
        <authorList>
            <consortium name="Pathogen Informatics"/>
        </authorList>
    </citation>
    <scope>NUCLEOTIDE SEQUENCE</scope>
</reference>
<sequence length="114" mass="12580">LPFYSCPEPGYPELTYPARLGCPSPVVATPLFSNPLFSVAAFDHSLLHPDCSTKAGPNMQCLHLRKPQGPEFGNDVSLRDTYGASEPLESMESINTVEKGMILTDYRRHVVMLL</sequence>
<organism evidence="1 2">
    <name type="scientific">Protopolystoma xenopodis</name>
    <dbReference type="NCBI Taxonomy" id="117903"/>
    <lineage>
        <taxon>Eukaryota</taxon>
        <taxon>Metazoa</taxon>
        <taxon>Spiralia</taxon>
        <taxon>Lophotrochozoa</taxon>
        <taxon>Platyhelminthes</taxon>
        <taxon>Monogenea</taxon>
        <taxon>Polyopisthocotylea</taxon>
        <taxon>Polystomatidea</taxon>
        <taxon>Polystomatidae</taxon>
        <taxon>Protopolystoma</taxon>
    </lineage>
</organism>
<proteinExistence type="predicted"/>
<accession>A0A3S5ABU0</accession>
<gene>
    <name evidence="1" type="ORF">PXEA_LOCUS13311</name>
</gene>
<feature type="non-terminal residue" evidence="1">
    <location>
        <position position="1"/>
    </location>
</feature>